<dbReference type="EMBL" id="ML210168">
    <property type="protein sequence ID" value="TFK27025.1"/>
    <property type="molecule type" value="Genomic_DNA"/>
</dbReference>
<dbReference type="Proteomes" id="UP000307440">
    <property type="component" value="Unassembled WGS sequence"/>
</dbReference>
<gene>
    <name evidence="1" type="ORF">FA15DRAFT_754536</name>
</gene>
<accession>A0A5C3L2R1</accession>
<reference evidence="1 2" key="1">
    <citation type="journal article" date="2019" name="Nat. Ecol. Evol.">
        <title>Megaphylogeny resolves global patterns of mushroom evolution.</title>
        <authorList>
            <person name="Varga T."/>
            <person name="Krizsan K."/>
            <person name="Foldi C."/>
            <person name="Dima B."/>
            <person name="Sanchez-Garcia M."/>
            <person name="Sanchez-Ramirez S."/>
            <person name="Szollosi G.J."/>
            <person name="Szarkandi J.G."/>
            <person name="Papp V."/>
            <person name="Albert L."/>
            <person name="Andreopoulos W."/>
            <person name="Angelini C."/>
            <person name="Antonin V."/>
            <person name="Barry K.W."/>
            <person name="Bougher N.L."/>
            <person name="Buchanan P."/>
            <person name="Buyck B."/>
            <person name="Bense V."/>
            <person name="Catcheside P."/>
            <person name="Chovatia M."/>
            <person name="Cooper J."/>
            <person name="Damon W."/>
            <person name="Desjardin D."/>
            <person name="Finy P."/>
            <person name="Geml J."/>
            <person name="Haridas S."/>
            <person name="Hughes K."/>
            <person name="Justo A."/>
            <person name="Karasinski D."/>
            <person name="Kautmanova I."/>
            <person name="Kiss B."/>
            <person name="Kocsube S."/>
            <person name="Kotiranta H."/>
            <person name="LaButti K.M."/>
            <person name="Lechner B.E."/>
            <person name="Liimatainen K."/>
            <person name="Lipzen A."/>
            <person name="Lukacs Z."/>
            <person name="Mihaltcheva S."/>
            <person name="Morgado L.N."/>
            <person name="Niskanen T."/>
            <person name="Noordeloos M.E."/>
            <person name="Ohm R.A."/>
            <person name="Ortiz-Santana B."/>
            <person name="Ovrebo C."/>
            <person name="Racz N."/>
            <person name="Riley R."/>
            <person name="Savchenko A."/>
            <person name="Shiryaev A."/>
            <person name="Soop K."/>
            <person name="Spirin V."/>
            <person name="Szebenyi C."/>
            <person name="Tomsovsky M."/>
            <person name="Tulloss R.E."/>
            <person name="Uehling J."/>
            <person name="Grigoriev I.V."/>
            <person name="Vagvolgyi C."/>
            <person name="Papp T."/>
            <person name="Martin F.M."/>
            <person name="Miettinen O."/>
            <person name="Hibbett D.S."/>
            <person name="Nagy L.G."/>
        </authorList>
    </citation>
    <scope>NUCLEOTIDE SEQUENCE [LARGE SCALE GENOMIC DNA]</scope>
    <source>
        <strain evidence="1 2">CBS 121175</strain>
    </source>
</reference>
<dbReference type="AlphaFoldDB" id="A0A5C3L2R1"/>
<protein>
    <submittedName>
        <fullName evidence="1">Uncharacterized protein</fullName>
    </submittedName>
</protein>
<sequence>MSTWQERDEQMISARNYLCARHAPDDEPVNAARYFPYKPPSYVQPHTIWVSPHESDFSTDLKSHMERMNQKYNLAFTRKQQLLPQASPPTPPGLSGNLSLKWRMDKVVSTVQIWSHPGMLDYLVTWAARHLVECACNADYGNEEQQPNYSRLEYFVARDLRKYCASHSLRVAIIFLAFYFIDQIFSAHPLDVLPYRSPQDGAKVLLRVFAVFYVLADKHASEFDQQSFETMISTGFYTTNRSEAFALERAALAVLDFNSHVSPTQWAGWLDWLGRWFEAHPRPEKYLSAAHHAVHDLASGFPAGFNYFDRKLNTGAIPALVIALGTGHVVEEMTWLKCTWALSDAPLLAPKERERLIARSFGWPLKA</sequence>
<evidence type="ECO:0000313" key="2">
    <source>
        <dbReference type="Proteomes" id="UP000307440"/>
    </source>
</evidence>
<proteinExistence type="predicted"/>
<evidence type="ECO:0000313" key="1">
    <source>
        <dbReference type="EMBL" id="TFK27025.1"/>
    </source>
</evidence>
<keyword evidence="2" id="KW-1185">Reference proteome</keyword>
<organism evidence="1 2">
    <name type="scientific">Coprinopsis marcescibilis</name>
    <name type="common">Agaric fungus</name>
    <name type="synonym">Psathyrella marcescibilis</name>
    <dbReference type="NCBI Taxonomy" id="230819"/>
    <lineage>
        <taxon>Eukaryota</taxon>
        <taxon>Fungi</taxon>
        <taxon>Dikarya</taxon>
        <taxon>Basidiomycota</taxon>
        <taxon>Agaricomycotina</taxon>
        <taxon>Agaricomycetes</taxon>
        <taxon>Agaricomycetidae</taxon>
        <taxon>Agaricales</taxon>
        <taxon>Agaricineae</taxon>
        <taxon>Psathyrellaceae</taxon>
        <taxon>Coprinopsis</taxon>
    </lineage>
</organism>
<name>A0A5C3L2R1_COPMA</name>